<name>A0A2M6W0Z2_9BACT</name>
<evidence type="ECO:0000256" key="6">
    <source>
        <dbReference type="SAM" id="MobiDB-lite"/>
    </source>
</evidence>
<dbReference type="Gene3D" id="3.40.30.10">
    <property type="entry name" value="Glutaredoxin"/>
    <property type="match status" value="1"/>
</dbReference>
<dbReference type="EMBL" id="PFBZ01000139">
    <property type="protein sequence ID" value="PIT86441.1"/>
    <property type="molecule type" value="Genomic_DNA"/>
</dbReference>
<dbReference type="PANTHER" id="PTHR13887:SF14">
    <property type="entry name" value="DISULFIDE BOND FORMATION PROTEIN D"/>
    <property type="match status" value="1"/>
</dbReference>
<reference evidence="9" key="1">
    <citation type="submission" date="2017-09" db="EMBL/GenBank/DDBJ databases">
        <title>Depth-based differentiation of microbial function through sediment-hosted aquifers and enrichment of novel symbionts in the deep terrestrial subsurface.</title>
        <authorList>
            <person name="Probst A.J."/>
            <person name="Ladd B."/>
            <person name="Jarett J.K."/>
            <person name="Geller-Mcgrath D.E."/>
            <person name="Sieber C.M.K."/>
            <person name="Emerson J.B."/>
            <person name="Anantharaman K."/>
            <person name="Thomas B.C."/>
            <person name="Malmstrom R."/>
            <person name="Stieglmeier M."/>
            <person name="Klingl A."/>
            <person name="Woyke T."/>
            <person name="Ryan C.M."/>
            <person name="Banfield J.F."/>
        </authorList>
    </citation>
    <scope>NUCLEOTIDE SEQUENCE [LARGE SCALE GENOMIC DNA]</scope>
</reference>
<dbReference type="SUPFAM" id="SSF52833">
    <property type="entry name" value="Thioredoxin-like"/>
    <property type="match status" value="1"/>
</dbReference>
<sequence>MKQIILWVAIIGGLILMVVALAHVGTKTSTGPAATLETPVADDEHTKGNPNAPLTLVEYSDFQCPACASMYPIIKQLSTTFPDDLKVVYRHFPLRQIHAQAQLAAEAAEAAGEQNKFWEMHDLLFNTQREWSDNPDARDIFIELAASLGLDEDQFITDMNSKKTKNTISDHYASGASANIPGTPSLFLNGTLIQNPGTYDGFKTLIEDALANS</sequence>
<keyword evidence="2" id="KW-0732">Signal</keyword>
<dbReference type="PROSITE" id="PS51352">
    <property type="entry name" value="THIOREDOXIN_2"/>
    <property type="match status" value="1"/>
</dbReference>
<evidence type="ECO:0000256" key="4">
    <source>
        <dbReference type="ARBA" id="ARBA00023157"/>
    </source>
</evidence>
<evidence type="ECO:0000256" key="5">
    <source>
        <dbReference type="ARBA" id="ARBA00023284"/>
    </source>
</evidence>
<organism evidence="8 9">
    <name type="scientific">Candidatus Magasanikbacteria bacterium CG10_big_fil_rev_8_21_14_0_10_43_6</name>
    <dbReference type="NCBI Taxonomy" id="1974650"/>
    <lineage>
        <taxon>Bacteria</taxon>
        <taxon>Candidatus Magasanikiibacteriota</taxon>
    </lineage>
</organism>
<protein>
    <submittedName>
        <fullName evidence="8">Disulfide bond formation protein DsbA</fullName>
    </submittedName>
</protein>
<evidence type="ECO:0000256" key="1">
    <source>
        <dbReference type="ARBA" id="ARBA00005791"/>
    </source>
</evidence>
<gene>
    <name evidence="8" type="ORF">COU33_03185</name>
</gene>
<dbReference type="Proteomes" id="UP000229362">
    <property type="component" value="Unassembled WGS sequence"/>
</dbReference>
<keyword evidence="4" id="KW-1015">Disulfide bond</keyword>
<keyword evidence="3" id="KW-0560">Oxidoreductase</keyword>
<accession>A0A2M6W0Z2</accession>
<feature type="domain" description="Thioredoxin" evidence="7">
    <location>
        <begin position="25"/>
        <end position="211"/>
    </location>
</feature>
<comment type="caution">
    <text evidence="8">The sequence shown here is derived from an EMBL/GenBank/DDBJ whole genome shotgun (WGS) entry which is preliminary data.</text>
</comment>
<dbReference type="InterPro" id="IPR036249">
    <property type="entry name" value="Thioredoxin-like_sf"/>
</dbReference>
<evidence type="ECO:0000256" key="3">
    <source>
        <dbReference type="ARBA" id="ARBA00023002"/>
    </source>
</evidence>
<dbReference type="InterPro" id="IPR012336">
    <property type="entry name" value="Thioredoxin-like_fold"/>
</dbReference>
<dbReference type="PANTHER" id="PTHR13887">
    <property type="entry name" value="GLUTATHIONE S-TRANSFERASE KAPPA"/>
    <property type="match status" value="1"/>
</dbReference>
<proteinExistence type="inferred from homology"/>
<dbReference type="InterPro" id="IPR013766">
    <property type="entry name" value="Thioredoxin_domain"/>
</dbReference>
<dbReference type="AlphaFoldDB" id="A0A2M6W0Z2"/>
<comment type="similarity">
    <text evidence="1">Belongs to the thioredoxin family. DsbA subfamily.</text>
</comment>
<feature type="region of interest" description="Disordered" evidence="6">
    <location>
        <begin position="29"/>
        <end position="48"/>
    </location>
</feature>
<evidence type="ECO:0000313" key="8">
    <source>
        <dbReference type="EMBL" id="PIT86441.1"/>
    </source>
</evidence>
<evidence type="ECO:0000313" key="9">
    <source>
        <dbReference type="Proteomes" id="UP000229362"/>
    </source>
</evidence>
<dbReference type="GO" id="GO:0016491">
    <property type="term" value="F:oxidoreductase activity"/>
    <property type="evidence" value="ECO:0007669"/>
    <property type="project" value="UniProtKB-KW"/>
</dbReference>
<evidence type="ECO:0000256" key="2">
    <source>
        <dbReference type="ARBA" id="ARBA00022729"/>
    </source>
</evidence>
<keyword evidence="5" id="KW-0676">Redox-active center</keyword>
<dbReference type="Pfam" id="PF13462">
    <property type="entry name" value="Thioredoxin_4"/>
    <property type="match status" value="1"/>
</dbReference>
<evidence type="ECO:0000259" key="7">
    <source>
        <dbReference type="PROSITE" id="PS51352"/>
    </source>
</evidence>